<evidence type="ECO:0000259" key="8">
    <source>
        <dbReference type="PROSITE" id="PS52053"/>
    </source>
</evidence>
<evidence type="ECO:0000256" key="3">
    <source>
        <dbReference type="ARBA" id="ARBA00022614"/>
    </source>
</evidence>
<dbReference type="SUPFAM" id="SSF52058">
    <property type="entry name" value="L domain-like"/>
    <property type="match status" value="1"/>
</dbReference>
<evidence type="ECO:0000256" key="4">
    <source>
        <dbReference type="ARBA" id="ARBA00022737"/>
    </source>
</evidence>
<dbReference type="RefSeq" id="WP_053254097.1">
    <property type="nucleotide sequence ID" value="NZ_CBCRXZ010000005.1"/>
</dbReference>
<dbReference type="InterPro" id="IPR050216">
    <property type="entry name" value="LRR_domain-containing"/>
</dbReference>
<dbReference type="Gene3D" id="1.20.58.360">
    <property type="entry name" value="Shigella T3SS effector IpaH defines"/>
    <property type="match status" value="1"/>
</dbReference>
<dbReference type="GO" id="GO:0061630">
    <property type="term" value="F:ubiquitin protein ligase activity"/>
    <property type="evidence" value="ECO:0007669"/>
    <property type="project" value="UniProtKB-EC"/>
</dbReference>
<name>A0A8B4I2G3_PSEFL</name>
<sequence>MSEQPVTSTPEGTFNADLRGVHYDFLKERVPAWFTQGSTQRQEELANHDTELPSWYLTATAQQKAELAARHTRYRETLNQVDNTLGDIKDACAFAEQPLKDAIKQRFNLDVDVKNVYFARKYRFKSRDDLFGAFVFEQQNDSALSYEYRGVSLLEAALANFAPDEEHVSACNDCQVITRWSSYDGEVIPTFHAVNSQALSIAPHEFAQVCRSLDLGNLYQQHIKAIVQPDDTAQRSALETQLQEHQRQQLALSAEVAAHQTEWGISADAYRMIKQVITNPASATLDGKPVTFAALKVFGSVLVGPVLIGPARKGSDSVERLVVFIPNDPQQPLREYASSAEFMADLRARLHSASYRRFFSRFVPQREQGVFFKQFNVVYKPVNGDGEAGDYPLASRPVRLPLDETAINGNLWEQLRAAQVRKILSDARAVAVPTGDEDRQARMERLSSYLDAVISVFNLAAFVVPGLGPIMLAVGAAQMCTEVYEGIEAYEQSDLKTLWAHLSSVALNAAMLGAGAKVLPDIKSVSAIDHLKPVTLPSGEQRLWKPDVSSYEYRQPIPSGVAVDERGLYQVNGTSVLPLQGRRYAVRQDPVTEAYRIVHPSRPEAYQPTLTENGGGLWNHELERPQTWEGASLMQRLGPLADGFSDAELEQVRRVADVSEDVLRRVHVEGEATPAILLDTLRQFRAYRDAVNVAEGIRLGSLSSDLCGYAASLMVEMPRWPSNVAIEAFSNAALDGPSIKYGNGQALASDTLRIHRGELMNGQLPKRVIEFLSERQLMDLVGRSDGTPESRTASLRSRLEQHAINVRSRLMKSIYLEQQPPSDTAIMLVQNQFSSIPSGLARELLADVTPSERATMKRTQNLPFRLLEKARLAQQQMRLSHAYEGLYLDDMANKDTEALLLNSLANVPGWSNGLRLEVREGRLEGELRASFGSADAAERKVLVRVDEGQYQAKDERGQDLHGINGLYGSLQHALPDAHRNAIGLPDVGQGEQLKALITEKALSRAQLRNVLGMQSKKQPRYPTLSAAGRRGYPLSGRGGNVLDQIVRERILSLYPDLTVDEVVALRQRQGWFDEQWLKRLERERTDFKSTMSRWLSTHTEGVEPFSEADRKALKAKRAIYDTLHDALKEVGPRHYDANGQYVGQRIEWVEADLQQQPRTLPDLPANFDRVTRLTLISSHVTDADIGRLLVNFRGLRVLSLDGGELTELPRAIGDMPHLRSLDLASNLITLKPADVVLLGKAVRLEALSLRDNPLERAPDVSGMKNLRTLWLSNTGLHEWPAGVFRVPRPRDFNLDLRDNPINRVPVFAPGSDNALIVARTLLSRERLATPDLLAQFKQYIEAAGYDPERQFPARGEFDRRLWNTGVPQDEWRSKQRLWDHLEQTFGSEGFFNELRLLRRSGDAKVDSGRLLPELTAKVWRMLEAMGEDAELRDELFRMARNPSACVDAGAQLFNAMGVEVLLRAAYESEDASVVQRSVFNLARGKWRLDELSRIAHDRVEQLKAQGVQYPQYDAAGAPIIQYGADGLEILPIDEVEIYLAYTAPLATRLNLPWQAKSMAFREDYVTAQMVENAFKRVTALEQGELLRSNLLEQPMWVDYLQRAHQQAFSSVRDKFEALIDLETALAKWLDTGALSAQAREALRATIQRTSALLGRTGPASQPGYVMTQQEYDRAFASIDAQYQRLLSTFTDQAISSLLPAN</sequence>
<dbReference type="PANTHER" id="PTHR48051:SF46">
    <property type="entry name" value="LEUCINE RICH REPEAT-CONTAINING DOMAIN PROTEIN"/>
    <property type="match status" value="1"/>
</dbReference>
<evidence type="ECO:0000256" key="6">
    <source>
        <dbReference type="PROSITE-ProRule" id="PRU01398"/>
    </source>
</evidence>
<dbReference type="Proteomes" id="UP000248640">
    <property type="component" value="Chromosome 1"/>
</dbReference>
<dbReference type="GO" id="GO:0005737">
    <property type="term" value="C:cytoplasm"/>
    <property type="evidence" value="ECO:0007669"/>
    <property type="project" value="TreeGrafter"/>
</dbReference>
<dbReference type="SMART" id="SM00369">
    <property type="entry name" value="LRR_TYP"/>
    <property type="match status" value="3"/>
</dbReference>
<organism evidence="9 10">
    <name type="scientific">Pseudomonas fluorescens</name>
    <dbReference type="NCBI Taxonomy" id="294"/>
    <lineage>
        <taxon>Bacteria</taxon>
        <taxon>Pseudomonadati</taxon>
        <taxon>Pseudomonadota</taxon>
        <taxon>Gammaproteobacteria</taxon>
        <taxon>Pseudomonadales</taxon>
        <taxon>Pseudomonadaceae</taxon>
        <taxon>Pseudomonas</taxon>
    </lineage>
</organism>
<proteinExistence type="inferred from homology"/>
<evidence type="ECO:0000256" key="2">
    <source>
        <dbReference type="ARBA" id="ARBA00012483"/>
    </source>
</evidence>
<dbReference type="Pfam" id="PF20178">
    <property type="entry name" value="ToxA_N"/>
    <property type="match status" value="1"/>
</dbReference>
<keyword evidence="7" id="KW-0175">Coiled coil</keyword>
<evidence type="ECO:0000313" key="10">
    <source>
        <dbReference type="Proteomes" id="UP000248640"/>
    </source>
</evidence>
<dbReference type="InterPro" id="IPR029487">
    <property type="entry name" value="NEL_dom"/>
</dbReference>
<comment type="catalytic activity">
    <reaction evidence="1">
        <text>S-ubiquitinyl-[E2 ubiquitin-conjugating enzyme]-L-cysteine + [acceptor protein]-L-lysine = [E2 ubiquitin-conjugating enzyme]-L-cysteine + N(6)-ubiquitinyl-[acceptor protein]-L-lysine.</text>
        <dbReference type="EC" id="2.3.2.27"/>
    </reaction>
</comment>
<keyword evidence="4" id="KW-0677">Repeat</keyword>
<keyword evidence="6" id="KW-0832">Ubl conjugation</keyword>
<feature type="coiled-coil region" evidence="7">
    <location>
        <begin position="235"/>
        <end position="262"/>
    </location>
</feature>
<dbReference type="EC" id="2.3.2.27" evidence="2"/>
<keyword evidence="6" id="KW-0808">Transferase</keyword>
<evidence type="ECO:0000256" key="5">
    <source>
        <dbReference type="ARBA" id="ARBA00023026"/>
    </source>
</evidence>
<keyword evidence="3" id="KW-0433">Leucine-rich repeat</keyword>
<dbReference type="InterPro" id="IPR003591">
    <property type="entry name" value="Leu-rich_rpt_typical-subtyp"/>
</dbReference>
<comment type="similarity">
    <text evidence="6">Belongs to the LRR-containing bacterial E3 ligase family.</text>
</comment>
<gene>
    <name evidence="9" type="ORF">NCTC10038_00622</name>
</gene>
<dbReference type="GO" id="GO:0005576">
    <property type="term" value="C:extracellular region"/>
    <property type="evidence" value="ECO:0007669"/>
    <property type="project" value="UniProtKB-UniRule"/>
</dbReference>
<keyword evidence="6" id="KW-1035">Host cytoplasm</keyword>
<protein>
    <recommendedName>
        <fullName evidence="2">RING-type E3 ubiquitin transferase</fullName>
        <ecNumber evidence="2">2.3.2.27</ecNumber>
    </recommendedName>
</protein>
<dbReference type="Pfam" id="PF14496">
    <property type="entry name" value="NEL"/>
    <property type="match status" value="1"/>
</dbReference>
<keyword evidence="5" id="KW-0843">Virulence</keyword>
<feature type="domain" description="NEL" evidence="8">
    <location>
        <begin position="1354"/>
        <end position="1701"/>
    </location>
</feature>
<dbReference type="PROSITE" id="PS52053">
    <property type="entry name" value="NEL"/>
    <property type="match status" value="1"/>
</dbReference>
<dbReference type="PANTHER" id="PTHR48051">
    <property type="match status" value="1"/>
</dbReference>
<accession>A0A8B4I2G3</accession>
<dbReference type="InterPro" id="IPR046673">
    <property type="entry name" value="ToxA_N"/>
</dbReference>
<keyword evidence="6" id="KW-0964">Secreted</keyword>
<dbReference type="EMBL" id="LS483372">
    <property type="protein sequence ID" value="SQF89252.1"/>
    <property type="molecule type" value="Genomic_DNA"/>
</dbReference>
<reference evidence="9 10" key="1">
    <citation type="submission" date="2018-06" db="EMBL/GenBank/DDBJ databases">
        <authorList>
            <consortium name="Pathogen Informatics"/>
            <person name="Doyle S."/>
        </authorList>
    </citation>
    <scope>NUCLEOTIDE SEQUENCE [LARGE SCALE GENOMIC DNA]</scope>
    <source>
        <strain evidence="9 10">NCTC10038</strain>
    </source>
</reference>
<feature type="active site" description="Glycyl thioester intermediate" evidence="6">
    <location>
        <position position="1445"/>
    </location>
</feature>
<evidence type="ECO:0000256" key="1">
    <source>
        <dbReference type="ARBA" id="ARBA00000900"/>
    </source>
</evidence>
<dbReference type="InterPro" id="IPR032675">
    <property type="entry name" value="LRR_dom_sf"/>
</dbReference>
<comment type="PTM">
    <text evidence="6">Ubiquitinated in the presence of host E1 ubiquitin-activating enzyme, E2 ubiquitin-conjugating enzyme and ubiquitin.</text>
</comment>
<dbReference type="Gene3D" id="3.80.10.10">
    <property type="entry name" value="Ribonuclease Inhibitor"/>
    <property type="match status" value="1"/>
</dbReference>
<keyword evidence="6" id="KW-0833">Ubl conjugation pathway</keyword>
<dbReference type="GeneID" id="61636629"/>
<evidence type="ECO:0000313" key="9">
    <source>
        <dbReference type="EMBL" id="SQF89252.1"/>
    </source>
</evidence>
<dbReference type="GO" id="GO:0016567">
    <property type="term" value="P:protein ubiquitination"/>
    <property type="evidence" value="ECO:0007669"/>
    <property type="project" value="InterPro"/>
</dbReference>
<evidence type="ECO:0000256" key="7">
    <source>
        <dbReference type="SAM" id="Coils"/>
    </source>
</evidence>